<comment type="similarity">
    <text evidence="1">Belongs to the short-chain dehydrogenases/reductases (SDR) family.</text>
</comment>
<proteinExistence type="inferred from homology"/>
<organism evidence="3 4">
    <name type="scientific">Lepidopterella palustris CBS 459.81</name>
    <dbReference type="NCBI Taxonomy" id="1314670"/>
    <lineage>
        <taxon>Eukaryota</taxon>
        <taxon>Fungi</taxon>
        <taxon>Dikarya</taxon>
        <taxon>Ascomycota</taxon>
        <taxon>Pezizomycotina</taxon>
        <taxon>Dothideomycetes</taxon>
        <taxon>Pleosporomycetidae</taxon>
        <taxon>Mytilinidiales</taxon>
        <taxon>Argynnaceae</taxon>
        <taxon>Lepidopterella</taxon>
    </lineage>
</organism>
<dbReference type="InterPro" id="IPR036291">
    <property type="entry name" value="NAD(P)-bd_dom_sf"/>
</dbReference>
<dbReference type="InterPro" id="IPR002347">
    <property type="entry name" value="SDR_fam"/>
</dbReference>
<dbReference type="AlphaFoldDB" id="A0A8E2E6A1"/>
<name>A0A8E2E6A1_9PEZI</name>
<dbReference type="CDD" id="cd05233">
    <property type="entry name" value="SDR_c"/>
    <property type="match status" value="1"/>
</dbReference>
<sequence>MADGASSTVASKKRPVSRVVAIIGASGGIGAAIAERISQDAAVTLGYFRSEAQAAKLAQKIQSSGGQASTHQVNTTDHHSVQAFLQAVETQWGWVDSIVVATGPTIPICPVVDVSYEMFRDIIDTEVIGSFNVVKSGVELLRKQPVNNKSILFVLSAALMRTLEFDGMSYIPKMAVEGLIRQTVRDIGKEGIRLNGIGTGGFDAGMGERVDLTNERVCSLLKDIKTPLGRMGSGLEIANVAAFLISDAATYVSGQILGVDGGYSA</sequence>
<keyword evidence="2" id="KW-0560">Oxidoreductase</keyword>
<protein>
    <submittedName>
        <fullName evidence="3">NAD(P)-binding protein</fullName>
    </submittedName>
</protein>
<dbReference type="PANTHER" id="PTHR43669:SF3">
    <property type="entry name" value="ALCOHOL DEHYDROGENASE, PUTATIVE (AFU_ORTHOLOGUE AFUA_3G03445)-RELATED"/>
    <property type="match status" value="1"/>
</dbReference>
<evidence type="ECO:0000256" key="1">
    <source>
        <dbReference type="ARBA" id="ARBA00006484"/>
    </source>
</evidence>
<dbReference type="Gene3D" id="3.40.50.720">
    <property type="entry name" value="NAD(P)-binding Rossmann-like Domain"/>
    <property type="match status" value="1"/>
</dbReference>
<evidence type="ECO:0000313" key="3">
    <source>
        <dbReference type="EMBL" id="OCK78171.1"/>
    </source>
</evidence>
<accession>A0A8E2E6A1</accession>
<gene>
    <name evidence="3" type="ORF">K432DRAFT_302617</name>
</gene>
<dbReference type="EMBL" id="KV745077">
    <property type="protein sequence ID" value="OCK78171.1"/>
    <property type="molecule type" value="Genomic_DNA"/>
</dbReference>
<evidence type="ECO:0000256" key="2">
    <source>
        <dbReference type="ARBA" id="ARBA00023002"/>
    </source>
</evidence>
<dbReference type="PRINTS" id="PR00081">
    <property type="entry name" value="GDHRDH"/>
</dbReference>
<dbReference type="OrthoDB" id="47007at2759"/>
<evidence type="ECO:0000313" key="4">
    <source>
        <dbReference type="Proteomes" id="UP000250266"/>
    </source>
</evidence>
<dbReference type="SUPFAM" id="SSF51735">
    <property type="entry name" value="NAD(P)-binding Rossmann-fold domains"/>
    <property type="match status" value="1"/>
</dbReference>
<dbReference type="GO" id="GO:0016491">
    <property type="term" value="F:oxidoreductase activity"/>
    <property type="evidence" value="ECO:0007669"/>
    <property type="project" value="UniProtKB-KW"/>
</dbReference>
<reference evidence="3 4" key="1">
    <citation type="journal article" date="2016" name="Nat. Commun.">
        <title>Ectomycorrhizal ecology is imprinted in the genome of the dominant symbiotic fungus Cenococcum geophilum.</title>
        <authorList>
            <consortium name="DOE Joint Genome Institute"/>
            <person name="Peter M."/>
            <person name="Kohler A."/>
            <person name="Ohm R.A."/>
            <person name="Kuo A."/>
            <person name="Krutzmann J."/>
            <person name="Morin E."/>
            <person name="Arend M."/>
            <person name="Barry K.W."/>
            <person name="Binder M."/>
            <person name="Choi C."/>
            <person name="Clum A."/>
            <person name="Copeland A."/>
            <person name="Grisel N."/>
            <person name="Haridas S."/>
            <person name="Kipfer T."/>
            <person name="LaButti K."/>
            <person name="Lindquist E."/>
            <person name="Lipzen A."/>
            <person name="Maire R."/>
            <person name="Meier B."/>
            <person name="Mihaltcheva S."/>
            <person name="Molinier V."/>
            <person name="Murat C."/>
            <person name="Poggeler S."/>
            <person name="Quandt C.A."/>
            <person name="Sperisen C."/>
            <person name="Tritt A."/>
            <person name="Tisserant E."/>
            <person name="Crous P.W."/>
            <person name="Henrissat B."/>
            <person name="Nehls U."/>
            <person name="Egli S."/>
            <person name="Spatafora J.W."/>
            <person name="Grigoriev I.V."/>
            <person name="Martin F.M."/>
        </authorList>
    </citation>
    <scope>NUCLEOTIDE SEQUENCE [LARGE SCALE GENOMIC DNA]</scope>
    <source>
        <strain evidence="3 4">CBS 459.81</strain>
    </source>
</reference>
<dbReference type="Proteomes" id="UP000250266">
    <property type="component" value="Unassembled WGS sequence"/>
</dbReference>
<keyword evidence="4" id="KW-1185">Reference proteome</keyword>
<dbReference type="PANTHER" id="PTHR43669">
    <property type="entry name" value="5-KETO-D-GLUCONATE 5-REDUCTASE"/>
    <property type="match status" value="1"/>
</dbReference>
<dbReference type="Pfam" id="PF13561">
    <property type="entry name" value="adh_short_C2"/>
    <property type="match status" value="1"/>
</dbReference>